<dbReference type="AlphaFoldDB" id="A0A8S2XZY0"/>
<evidence type="ECO:0000313" key="2">
    <source>
        <dbReference type="EMBL" id="CAF4577078.1"/>
    </source>
</evidence>
<dbReference type="Proteomes" id="UP000681967">
    <property type="component" value="Unassembled WGS sequence"/>
</dbReference>
<sequence length="66" mass="7262">MIRSSRSCSNLTSESTLRLDTNYVFALNETKHQIAARKDVKPEIITSGTVPSGETHLISSQIIEVS</sequence>
<feature type="non-terminal residue" evidence="1">
    <location>
        <position position="66"/>
    </location>
</feature>
<comment type="caution">
    <text evidence="1">The sequence shown here is derived from an EMBL/GenBank/DDBJ whole genome shotgun (WGS) entry which is preliminary data.</text>
</comment>
<proteinExistence type="predicted"/>
<dbReference type="EMBL" id="CAJOBJ010098795">
    <property type="protein sequence ID" value="CAF4577078.1"/>
    <property type="molecule type" value="Genomic_DNA"/>
</dbReference>
<protein>
    <submittedName>
        <fullName evidence="1">Uncharacterized protein</fullName>
    </submittedName>
</protein>
<evidence type="ECO:0000313" key="3">
    <source>
        <dbReference type="Proteomes" id="UP000681967"/>
    </source>
</evidence>
<gene>
    <name evidence="1" type="ORF">BYL167_LOCUS37417</name>
    <name evidence="2" type="ORF">GIL414_LOCUS37937</name>
</gene>
<dbReference type="Proteomes" id="UP000681720">
    <property type="component" value="Unassembled WGS sequence"/>
</dbReference>
<evidence type="ECO:0000313" key="1">
    <source>
        <dbReference type="EMBL" id="CAF4533763.1"/>
    </source>
</evidence>
<reference evidence="1" key="1">
    <citation type="submission" date="2021-02" db="EMBL/GenBank/DDBJ databases">
        <authorList>
            <person name="Nowell W R."/>
        </authorList>
    </citation>
    <scope>NUCLEOTIDE SEQUENCE</scope>
</reference>
<accession>A0A8S2XZY0</accession>
<organism evidence="1 3">
    <name type="scientific">Rotaria magnacalcarata</name>
    <dbReference type="NCBI Taxonomy" id="392030"/>
    <lineage>
        <taxon>Eukaryota</taxon>
        <taxon>Metazoa</taxon>
        <taxon>Spiralia</taxon>
        <taxon>Gnathifera</taxon>
        <taxon>Rotifera</taxon>
        <taxon>Eurotatoria</taxon>
        <taxon>Bdelloidea</taxon>
        <taxon>Philodinida</taxon>
        <taxon>Philodinidae</taxon>
        <taxon>Rotaria</taxon>
    </lineage>
</organism>
<name>A0A8S2XZY0_9BILA</name>
<dbReference type="EMBL" id="CAJOBH010084621">
    <property type="protein sequence ID" value="CAF4533763.1"/>
    <property type="molecule type" value="Genomic_DNA"/>
</dbReference>